<evidence type="ECO:0000313" key="1">
    <source>
        <dbReference type="EMBL" id="TGO13564.1"/>
    </source>
</evidence>
<accession>A0A4Z1EME1</accession>
<proteinExistence type="predicted"/>
<organism evidence="1 2">
    <name type="scientific">Botrytis tulipae</name>
    <dbReference type="NCBI Taxonomy" id="87230"/>
    <lineage>
        <taxon>Eukaryota</taxon>
        <taxon>Fungi</taxon>
        <taxon>Dikarya</taxon>
        <taxon>Ascomycota</taxon>
        <taxon>Pezizomycotina</taxon>
        <taxon>Leotiomycetes</taxon>
        <taxon>Helotiales</taxon>
        <taxon>Sclerotiniaceae</taxon>
        <taxon>Botrytis</taxon>
    </lineage>
</organism>
<protein>
    <submittedName>
        <fullName evidence="1">Uncharacterized protein</fullName>
    </submittedName>
</protein>
<gene>
    <name evidence="1" type="ORF">BTUL_0067g00060</name>
</gene>
<keyword evidence="2" id="KW-1185">Reference proteome</keyword>
<name>A0A4Z1EME1_9HELO</name>
<dbReference type="AlphaFoldDB" id="A0A4Z1EME1"/>
<sequence>MLTIYLAANFKSEGQYGLALFCKGCTRIMRHDSDLEVRGAKCDDENHDRSLTLRLLAVDLLQFESSLIDSASITSILCKSAECLLFESSLQDTSP</sequence>
<comment type="caution">
    <text evidence="1">The sequence shown here is derived from an EMBL/GenBank/DDBJ whole genome shotgun (WGS) entry which is preliminary data.</text>
</comment>
<evidence type="ECO:0000313" key="2">
    <source>
        <dbReference type="Proteomes" id="UP000297777"/>
    </source>
</evidence>
<dbReference type="Proteomes" id="UP000297777">
    <property type="component" value="Unassembled WGS sequence"/>
</dbReference>
<dbReference type="EMBL" id="PQXH01000067">
    <property type="protein sequence ID" value="TGO13564.1"/>
    <property type="molecule type" value="Genomic_DNA"/>
</dbReference>
<dbReference type="OrthoDB" id="10381811at2759"/>
<reference evidence="1 2" key="1">
    <citation type="submission" date="2017-12" db="EMBL/GenBank/DDBJ databases">
        <title>Comparative genomics of Botrytis spp.</title>
        <authorList>
            <person name="Valero-Jimenez C.A."/>
            <person name="Tapia P."/>
            <person name="Veloso J."/>
            <person name="Silva-Moreno E."/>
            <person name="Staats M."/>
            <person name="Valdes J.H."/>
            <person name="Van Kan J.A.L."/>
        </authorList>
    </citation>
    <scope>NUCLEOTIDE SEQUENCE [LARGE SCALE GENOMIC DNA]</scope>
    <source>
        <strain evidence="1 2">Bt9001</strain>
    </source>
</reference>